<evidence type="ECO:0000256" key="2">
    <source>
        <dbReference type="ARBA" id="ARBA00023125"/>
    </source>
</evidence>
<dbReference type="InterPro" id="IPR011663">
    <property type="entry name" value="UTRA"/>
</dbReference>
<sequence length="245" mass="26913">MPPRHRLIAELIRRSIARGELGAAGAVLSLAELAERFGSSEDVRLALVRLQSDGLIVLQGERGAVVSESPMLAQFMSTPAGSAKPELTRDETFLDEAQRLGLAAANRSETRIEQASLEVADQLEIAVRTPIVHRQVVRCANDGPVALEHAYYPYDVMPSADPAVDARTLLEAAGYRRVGWIDTVVARQASREEASALALDARSPLLDHGRVLYSRNGDHVRPVAYVRTLFVASRHRLIYDHKYKG</sequence>
<organism evidence="5 6">
    <name type="scientific">Kribbella sancticallisti</name>
    <dbReference type="NCBI Taxonomy" id="460087"/>
    <lineage>
        <taxon>Bacteria</taxon>
        <taxon>Bacillati</taxon>
        <taxon>Actinomycetota</taxon>
        <taxon>Actinomycetes</taxon>
        <taxon>Propionibacteriales</taxon>
        <taxon>Kribbellaceae</taxon>
        <taxon>Kribbella</taxon>
    </lineage>
</organism>
<feature type="domain" description="UbiC transcription regulator-associated" evidence="4">
    <location>
        <begin position="103"/>
        <end position="236"/>
    </location>
</feature>
<accession>A0ABP4PHU3</accession>
<dbReference type="SUPFAM" id="SSF64288">
    <property type="entry name" value="Chorismate lyase-like"/>
    <property type="match status" value="1"/>
</dbReference>
<keyword evidence="6" id="KW-1185">Reference proteome</keyword>
<dbReference type="SUPFAM" id="SSF46785">
    <property type="entry name" value="Winged helix' DNA-binding domain"/>
    <property type="match status" value="1"/>
</dbReference>
<dbReference type="InterPro" id="IPR050679">
    <property type="entry name" value="Bact_HTH_transcr_reg"/>
</dbReference>
<dbReference type="Proteomes" id="UP001500393">
    <property type="component" value="Unassembled WGS sequence"/>
</dbReference>
<keyword evidence="2" id="KW-0238">DNA-binding</keyword>
<dbReference type="PANTHER" id="PTHR44846:SF17">
    <property type="entry name" value="GNTR-FAMILY TRANSCRIPTIONAL REGULATOR"/>
    <property type="match status" value="1"/>
</dbReference>
<reference evidence="6" key="1">
    <citation type="journal article" date="2019" name="Int. J. Syst. Evol. Microbiol.">
        <title>The Global Catalogue of Microorganisms (GCM) 10K type strain sequencing project: providing services to taxonomists for standard genome sequencing and annotation.</title>
        <authorList>
            <consortium name="The Broad Institute Genomics Platform"/>
            <consortium name="The Broad Institute Genome Sequencing Center for Infectious Disease"/>
            <person name="Wu L."/>
            <person name="Ma J."/>
        </authorList>
    </citation>
    <scope>NUCLEOTIDE SEQUENCE [LARGE SCALE GENOMIC DNA]</scope>
    <source>
        <strain evidence="6">JCM 14969</strain>
    </source>
</reference>
<dbReference type="RefSeq" id="WP_344215372.1">
    <property type="nucleotide sequence ID" value="NZ_BAAAOS010000020.1"/>
</dbReference>
<dbReference type="Gene3D" id="1.10.10.10">
    <property type="entry name" value="Winged helix-like DNA-binding domain superfamily/Winged helix DNA-binding domain"/>
    <property type="match status" value="1"/>
</dbReference>
<evidence type="ECO:0000256" key="1">
    <source>
        <dbReference type="ARBA" id="ARBA00023015"/>
    </source>
</evidence>
<dbReference type="InterPro" id="IPR000524">
    <property type="entry name" value="Tscrpt_reg_HTH_GntR"/>
</dbReference>
<evidence type="ECO:0000259" key="4">
    <source>
        <dbReference type="SMART" id="SM00866"/>
    </source>
</evidence>
<dbReference type="InterPro" id="IPR036388">
    <property type="entry name" value="WH-like_DNA-bd_sf"/>
</dbReference>
<evidence type="ECO:0000313" key="5">
    <source>
        <dbReference type="EMBL" id="GAA1579542.1"/>
    </source>
</evidence>
<proteinExistence type="predicted"/>
<keyword evidence="1" id="KW-0805">Transcription regulation</keyword>
<dbReference type="SMART" id="SM00866">
    <property type="entry name" value="UTRA"/>
    <property type="match status" value="1"/>
</dbReference>
<dbReference type="InterPro" id="IPR028978">
    <property type="entry name" value="Chorismate_lyase_/UTRA_dom_sf"/>
</dbReference>
<dbReference type="Pfam" id="PF07702">
    <property type="entry name" value="UTRA"/>
    <property type="match status" value="1"/>
</dbReference>
<evidence type="ECO:0000256" key="3">
    <source>
        <dbReference type="ARBA" id="ARBA00023163"/>
    </source>
</evidence>
<comment type="caution">
    <text evidence="5">The sequence shown here is derived from an EMBL/GenBank/DDBJ whole genome shotgun (WGS) entry which is preliminary data.</text>
</comment>
<gene>
    <name evidence="5" type="ORF">GCM10009789_36620</name>
</gene>
<dbReference type="PANTHER" id="PTHR44846">
    <property type="entry name" value="MANNOSYL-D-GLYCERATE TRANSPORT/METABOLISM SYSTEM REPRESSOR MNGR-RELATED"/>
    <property type="match status" value="1"/>
</dbReference>
<dbReference type="EMBL" id="BAAAOS010000020">
    <property type="protein sequence ID" value="GAA1579542.1"/>
    <property type="molecule type" value="Genomic_DNA"/>
</dbReference>
<keyword evidence="3" id="KW-0804">Transcription</keyword>
<dbReference type="Gene3D" id="3.40.1410.10">
    <property type="entry name" value="Chorismate lyase-like"/>
    <property type="match status" value="1"/>
</dbReference>
<protein>
    <recommendedName>
        <fullName evidence="4">UbiC transcription regulator-associated domain-containing protein</fullName>
    </recommendedName>
</protein>
<evidence type="ECO:0000313" key="6">
    <source>
        <dbReference type="Proteomes" id="UP001500393"/>
    </source>
</evidence>
<dbReference type="Pfam" id="PF00392">
    <property type="entry name" value="GntR"/>
    <property type="match status" value="1"/>
</dbReference>
<dbReference type="InterPro" id="IPR036390">
    <property type="entry name" value="WH_DNA-bd_sf"/>
</dbReference>
<name>A0ABP4PHU3_9ACTN</name>